<dbReference type="EMBL" id="SWKR01000002">
    <property type="protein sequence ID" value="TKD50610.1"/>
    <property type="molecule type" value="Genomic_DNA"/>
</dbReference>
<evidence type="ECO:0000256" key="1">
    <source>
        <dbReference type="SAM" id="SignalP"/>
    </source>
</evidence>
<accession>A0A4U1L311</accession>
<keyword evidence="1" id="KW-0732">Signal</keyword>
<dbReference type="AlphaFoldDB" id="A0A4U1L311"/>
<reference evidence="2 3" key="1">
    <citation type="submission" date="2019-04" db="EMBL/GenBank/DDBJ databases">
        <authorList>
            <person name="Yang Y."/>
            <person name="Wei D."/>
        </authorList>
    </citation>
    <scope>NUCLEOTIDE SEQUENCE [LARGE SCALE GENOMIC DNA]</scope>
    <source>
        <strain evidence="2 3">L-1-4w-11</strain>
    </source>
</reference>
<sequence>MIGKAIAVTLAALFSMASTGNETIGVEAGSGEVALVSDDGWALVTGLERRLGGPFIIAGLAGLDAICNGSGACVTGRQVGDELQAEASTTSVAEFVETARIGDRSPVSFVAVRAKRSIGPRRTVLRLDIFDASAGTWSTKQAILDDQRWGLTPESTRRALRRLTNV</sequence>
<protein>
    <submittedName>
        <fullName evidence="2">Uncharacterized protein</fullName>
    </submittedName>
</protein>
<evidence type="ECO:0000313" key="2">
    <source>
        <dbReference type="EMBL" id="TKD50610.1"/>
    </source>
</evidence>
<evidence type="ECO:0000313" key="3">
    <source>
        <dbReference type="Proteomes" id="UP000309138"/>
    </source>
</evidence>
<feature type="chain" id="PRO_5020672465" evidence="1">
    <location>
        <begin position="21"/>
        <end position="166"/>
    </location>
</feature>
<keyword evidence="3" id="KW-1185">Reference proteome</keyword>
<proteinExistence type="predicted"/>
<gene>
    <name evidence="2" type="ORF">FBR43_07400</name>
</gene>
<dbReference type="RefSeq" id="WP_136942554.1">
    <property type="nucleotide sequence ID" value="NZ_SWKR01000002.1"/>
</dbReference>
<comment type="caution">
    <text evidence="2">The sequence shown here is derived from an EMBL/GenBank/DDBJ whole genome shotgun (WGS) entry which is preliminary data.</text>
</comment>
<feature type="signal peptide" evidence="1">
    <location>
        <begin position="1"/>
        <end position="20"/>
    </location>
</feature>
<name>A0A4U1L311_9SPHN</name>
<dbReference type="Proteomes" id="UP000309138">
    <property type="component" value="Unassembled WGS sequence"/>
</dbReference>
<organism evidence="2 3">
    <name type="scientific">Sphingomonas baiyangensis</name>
    <dbReference type="NCBI Taxonomy" id="2572576"/>
    <lineage>
        <taxon>Bacteria</taxon>
        <taxon>Pseudomonadati</taxon>
        <taxon>Pseudomonadota</taxon>
        <taxon>Alphaproteobacteria</taxon>
        <taxon>Sphingomonadales</taxon>
        <taxon>Sphingomonadaceae</taxon>
        <taxon>Sphingomonas</taxon>
    </lineage>
</organism>